<dbReference type="HAMAP" id="MF_00766">
    <property type="entry name" value="PGT_MtgA"/>
    <property type="match status" value="1"/>
</dbReference>
<accession>A0ABS6MA05</accession>
<comment type="caution">
    <text evidence="3">The sequence shown here is derived from an EMBL/GenBank/DDBJ whole genome shotgun (WGS) entry which is preliminary data.</text>
</comment>
<keyword evidence="1" id="KW-0812">Transmembrane</keyword>
<sequence>MSNRHPSFLQRYLLRPFWRLCWRLGLALMLLLTLLVLSLKVIDPPVWSWQVWRDWTRPAGYPDQQAHRWVDLDRIPLHLQLAVVAAEDQRFPLHAGIDLRAVRQAVDDALAGEGLRGASTLTQQTAKNLFLWPGRDWARKGLEVPLALMLEGILGKARILELYLNIVEFAPGVYGVAAASEYWYRQPVEQLDADQVARLAAILPNPWRYSAQPASPHVRQRADWIRRQMQQLGSDWILQIE</sequence>
<dbReference type="Pfam" id="PF00912">
    <property type="entry name" value="Transgly"/>
    <property type="match status" value="1"/>
</dbReference>
<proteinExistence type="inferred from homology"/>
<dbReference type="NCBIfam" id="TIGR02070">
    <property type="entry name" value="mono_pep_trsgly"/>
    <property type="match status" value="1"/>
</dbReference>
<keyword evidence="1" id="KW-0133">Cell shape</keyword>
<dbReference type="PANTHER" id="PTHR30400">
    <property type="entry name" value="MONOFUNCTIONAL BIOSYNTHETIC PEPTIDOGLYCAN TRANSGLYCOSYLASE"/>
    <property type="match status" value="1"/>
</dbReference>
<keyword evidence="1" id="KW-0997">Cell inner membrane</keyword>
<comment type="catalytic activity">
    <reaction evidence="1">
        <text>[GlcNAc-(1-&gt;4)-Mur2Ac(oyl-L-Ala-gamma-D-Glu-L-Lys-D-Ala-D-Ala)](n)-di-trans,octa-cis-undecaprenyl diphosphate + beta-D-GlcNAc-(1-&gt;4)-Mur2Ac(oyl-L-Ala-gamma-D-Glu-L-Lys-D-Ala-D-Ala)-di-trans,octa-cis-undecaprenyl diphosphate = [GlcNAc-(1-&gt;4)-Mur2Ac(oyl-L-Ala-gamma-D-Glu-L-Lys-D-Ala-D-Ala)](n+1)-di-trans,octa-cis-undecaprenyl diphosphate + di-trans,octa-cis-undecaprenyl diphosphate + H(+)</text>
        <dbReference type="Rhea" id="RHEA:23708"/>
        <dbReference type="Rhea" id="RHEA-COMP:9602"/>
        <dbReference type="Rhea" id="RHEA-COMP:9603"/>
        <dbReference type="ChEBI" id="CHEBI:15378"/>
        <dbReference type="ChEBI" id="CHEBI:58405"/>
        <dbReference type="ChEBI" id="CHEBI:60033"/>
        <dbReference type="ChEBI" id="CHEBI:78435"/>
        <dbReference type="EC" id="2.4.99.28"/>
    </reaction>
</comment>
<evidence type="ECO:0000256" key="1">
    <source>
        <dbReference type="HAMAP-Rule" id="MF_00766"/>
    </source>
</evidence>
<reference evidence="3 4" key="1">
    <citation type="submission" date="2021-06" db="EMBL/GenBank/DDBJ databases">
        <title>Bacterium isolated from marine sediment.</title>
        <authorList>
            <person name="Zhu K.-L."/>
            <person name="Du Z.-J."/>
            <person name="Liang Q.-Y."/>
        </authorList>
    </citation>
    <scope>NUCLEOTIDE SEQUENCE [LARGE SCALE GENOMIC DNA]</scope>
    <source>
        <strain evidence="3 4">A346</strain>
    </source>
</reference>
<comment type="function">
    <text evidence="1">Peptidoglycan polymerase that catalyzes glycan chain elongation from lipid-linked precursors.</text>
</comment>
<comment type="subcellular location">
    <subcellularLocation>
        <location evidence="1">Cell inner membrane</location>
        <topology evidence="1">Single-pass membrane protein</topology>
    </subcellularLocation>
</comment>
<dbReference type="GO" id="GO:0016757">
    <property type="term" value="F:glycosyltransferase activity"/>
    <property type="evidence" value="ECO:0007669"/>
    <property type="project" value="UniProtKB-KW"/>
</dbReference>
<evidence type="ECO:0000259" key="2">
    <source>
        <dbReference type="Pfam" id="PF00912"/>
    </source>
</evidence>
<keyword evidence="1 3" id="KW-0328">Glycosyltransferase</keyword>
<keyword evidence="1 3" id="KW-0808">Transferase</keyword>
<keyword evidence="1" id="KW-0961">Cell wall biogenesis/degradation</keyword>
<keyword evidence="1" id="KW-0573">Peptidoglycan synthesis</keyword>
<dbReference type="EC" id="2.4.99.28" evidence="1"/>
<gene>
    <name evidence="1 3" type="primary">mtgA</name>
    <name evidence="3" type="ORF">KTN04_07190</name>
</gene>
<name>A0ABS6MA05_9GAMM</name>
<protein>
    <recommendedName>
        <fullName evidence="1">Biosynthetic peptidoglycan transglycosylase</fullName>
        <ecNumber evidence="1">2.4.99.28</ecNumber>
    </recommendedName>
    <alternativeName>
        <fullName evidence="1">Glycan polymerase</fullName>
    </alternativeName>
    <alternativeName>
        <fullName evidence="1">Peptidoglycan glycosyltransferase MtgA</fullName>
        <shortName evidence="1">PGT</shortName>
    </alternativeName>
</protein>
<dbReference type="InterPro" id="IPR001264">
    <property type="entry name" value="Glyco_trans_51"/>
</dbReference>
<keyword evidence="1" id="KW-1133">Transmembrane helix</keyword>
<evidence type="ECO:0000313" key="3">
    <source>
        <dbReference type="EMBL" id="MBV0933118.1"/>
    </source>
</evidence>
<organism evidence="3 4">
    <name type="scientific">Marinobacterium weihaiense</name>
    <dbReference type="NCBI Taxonomy" id="2851016"/>
    <lineage>
        <taxon>Bacteria</taxon>
        <taxon>Pseudomonadati</taxon>
        <taxon>Pseudomonadota</taxon>
        <taxon>Gammaproteobacteria</taxon>
        <taxon>Oceanospirillales</taxon>
        <taxon>Oceanospirillaceae</taxon>
        <taxon>Marinobacterium</taxon>
    </lineage>
</organism>
<evidence type="ECO:0000313" key="4">
    <source>
        <dbReference type="Proteomes" id="UP000755551"/>
    </source>
</evidence>
<comment type="similarity">
    <text evidence="1">Belongs to the glycosyltransferase 51 family.</text>
</comment>
<comment type="pathway">
    <text evidence="1">Cell wall biogenesis; peptidoglycan biosynthesis.</text>
</comment>
<dbReference type="Proteomes" id="UP000755551">
    <property type="component" value="Unassembled WGS sequence"/>
</dbReference>
<dbReference type="PANTHER" id="PTHR30400:SF0">
    <property type="entry name" value="BIOSYNTHETIC PEPTIDOGLYCAN TRANSGLYCOSYLASE"/>
    <property type="match status" value="1"/>
</dbReference>
<keyword evidence="4" id="KW-1185">Reference proteome</keyword>
<keyword evidence="1" id="KW-1003">Cell membrane</keyword>
<dbReference type="EMBL" id="JAHQZT010000007">
    <property type="protein sequence ID" value="MBV0933118.1"/>
    <property type="molecule type" value="Genomic_DNA"/>
</dbReference>
<keyword evidence="1" id="KW-0472">Membrane</keyword>
<feature type="domain" description="Glycosyl transferase family 51" evidence="2">
    <location>
        <begin position="63"/>
        <end position="230"/>
    </location>
</feature>
<dbReference type="InterPro" id="IPR011812">
    <property type="entry name" value="Pep_trsgly"/>
</dbReference>